<dbReference type="InterPro" id="IPR032834">
    <property type="entry name" value="NatK-like_C"/>
</dbReference>
<evidence type="ECO:0000256" key="1">
    <source>
        <dbReference type="ARBA" id="ARBA00022553"/>
    </source>
</evidence>
<dbReference type="Gene3D" id="1.10.287.130">
    <property type="match status" value="1"/>
</dbReference>
<dbReference type="SUPFAM" id="SSF55890">
    <property type="entry name" value="Sporulation response regulatory protein Spo0B"/>
    <property type="match status" value="1"/>
</dbReference>
<feature type="transmembrane region" description="Helical" evidence="4">
    <location>
        <begin position="197"/>
        <end position="221"/>
    </location>
</feature>
<evidence type="ECO:0000256" key="4">
    <source>
        <dbReference type="SAM" id="Phobius"/>
    </source>
</evidence>
<dbReference type="Proteomes" id="UP000076967">
    <property type="component" value="Unassembled WGS sequence"/>
</dbReference>
<dbReference type="OrthoDB" id="3173688at2"/>
<keyword evidence="1" id="KW-0597">Phosphoprotein</keyword>
<dbReference type="STRING" id="494026.PGLA_18325"/>
<dbReference type="InterPro" id="IPR016120">
    <property type="entry name" value="Sig_transdc_His_kin_SpoOB"/>
</dbReference>
<feature type="domain" description="Sensor histidine kinase NatK-like C-terminal" evidence="5">
    <location>
        <begin position="329"/>
        <end position="436"/>
    </location>
</feature>
<evidence type="ECO:0000259" key="5">
    <source>
        <dbReference type="Pfam" id="PF14501"/>
    </source>
</evidence>
<keyword evidence="2" id="KW-0808">Transferase</keyword>
<dbReference type="InterPro" id="IPR039506">
    <property type="entry name" value="SPOB_a"/>
</dbReference>
<comment type="caution">
    <text evidence="7">The sequence shown here is derived from an EMBL/GenBank/DDBJ whole genome shotgun (WGS) entry which is preliminary data.</text>
</comment>
<gene>
    <name evidence="7" type="ORF">PGLA_18325</name>
</gene>
<evidence type="ECO:0000313" key="7">
    <source>
        <dbReference type="EMBL" id="OAB40116.1"/>
    </source>
</evidence>
<evidence type="ECO:0000259" key="6">
    <source>
        <dbReference type="Pfam" id="PF14689"/>
    </source>
</evidence>
<dbReference type="SUPFAM" id="SSF55874">
    <property type="entry name" value="ATPase domain of HSP90 chaperone/DNA topoisomerase II/histidine kinase"/>
    <property type="match status" value="1"/>
</dbReference>
<dbReference type="Pfam" id="PF14689">
    <property type="entry name" value="SPOB_a"/>
    <property type="match status" value="1"/>
</dbReference>
<dbReference type="Gene3D" id="3.30.565.10">
    <property type="entry name" value="Histidine kinase-like ATPase, C-terminal domain"/>
    <property type="match status" value="1"/>
</dbReference>
<evidence type="ECO:0000256" key="2">
    <source>
        <dbReference type="ARBA" id="ARBA00022679"/>
    </source>
</evidence>
<keyword evidence="8" id="KW-1185">Reference proteome</keyword>
<name>A0A168J3I6_9BACL</name>
<dbReference type="EMBL" id="LVJH01000039">
    <property type="protein sequence ID" value="OAB40116.1"/>
    <property type="molecule type" value="Genomic_DNA"/>
</dbReference>
<feature type="transmembrane region" description="Helical" evidence="4">
    <location>
        <begin position="12"/>
        <end position="36"/>
    </location>
</feature>
<dbReference type="InterPro" id="IPR036890">
    <property type="entry name" value="HATPase_C_sf"/>
</dbReference>
<feature type="domain" description="SpoOB alpha-helical" evidence="6">
    <location>
        <begin position="233"/>
        <end position="292"/>
    </location>
</feature>
<keyword evidence="4" id="KW-0812">Transmembrane</keyword>
<sequence length="436" mass="50103">MKCNSLYSKKRMVYFMIVSCIVLSALMSVKLLISYYSINKSAQTTLAKQYIEIAKDIAEGLDKEVYEKFLSSKQDDENHKQIKQYLEQYLKRINALYVYVLMLDDSDISKVMVSAVPSNMSDLPIESACTVPVTQVRQAKRGQNYFTNIIKDEFNGSYLSVGVPFYSGGGNILGVIAIDIGVEELKQISGQVLKSNLFIFVIDILFAVVLLLVTFILYQWYKLRLKQDLKESEKMYISELRRVTDAIKSSRHDMINHLQVLGGLMDMQLHDKARDYLKELAIESKMVDMSLRVKNPILMVVFQSKWEFAQSKNIQMHFETDQNEYSRVESMDLARIYSNLLDNAIEATEAYWGDQPKEIRVICKTIGDKYVFAVENTAELTAVEQKSLFQNGYTTKENRDALSGNGLTIIKRTVEIYKGDIQFQYEKDKVIIQITI</sequence>
<dbReference type="PANTHER" id="PTHR40448">
    <property type="entry name" value="TWO-COMPONENT SENSOR HISTIDINE KINASE"/>
    <property type="match status" value="1"/>
</dbReference>
<dbReference type="CDD" id="cd18773">
    <property type="entry name" value="PDC1_HK_sensor"/>
    <property type="match status" value="1"/>
</dbReference>
<organism evidence="7 8">
    <name type="scientific">Paenibacillus glacialis</name>
    <dbReference type="NCBI Taxonomy" id="494026"/>
    <lineage>
        <taxon>Bacteria</taxon>
        <taxon>Bacillati</taxon>
        <taxon>Bacillota</taxon>
        <taxon>Bacilli</taxon>
        <taxon>Bacillales</taxon>
        <taxon>Paenibacillaceae</taxon>
        <taxon>Paenibacillus</taxon>
    </lineage>
</organism>
<dbReference type="PANTHER" id="PTHR40448:SF1">
    <property type="entry name" value="TWO-COMPONENT SENSOR HISTIDINE KINASE"/>
    <property type="match status" value="1"/>
</dbReference>
<keyword evidence="4" id="KW-1133">Transmembrane helix</keyword>
<dbReference type="GO" id="GO:0000155">
    <property type="term" value="F:phosphorelay sensor kinase activity"/>
    <property type="evidence" value="ECO:0007669"/>
    <property type="project" value="InterPro"/>
</dbReference>
<proteinExistence type="predicted"/>
<dbReference type="GO" id="GO:0042802">
    <property type="term" value="F:identical protein binding"/>
    <property type="evidence" value="ECO:0007669"/>
    <property type="project" value="TreeGrafter"/>
</dbReference>
<accession>A0A168J3I6</accession>
<reference evidence="7 8" key="1">
    <citation type="submission" date="2016-03" db="EMBL/GenBank/DDBJ databases">
        <title>Draft genome sequence of Paenibacillus glacialis DSM 22343.</title>
        <authorList>
            <person name="Shin S.-K."/>
            <person name="Yi H."/>
        </authorList>
    </citation>
    <scope>NUCLEOTIDE SEQUENCE [LARGE SCALE GENOMIC DNA]</scope>
    <source>
        <strain evidence="7 8">DSM 22343</strain>
    </source>
</reference>
<protein>
    <submittedName>
        <fullName evidence="7">Histidine kinase</fullName>
    </submittedName>
</protein>
<dbReference type="Pfam" id="PF14501">
    <property type="entry name" value="HATPase_c_5"/>
    <property type="match status" value="1"/>
</dbReference>
<keyword evidence="4" id="KW-0472">Membrane</keyword>
<keyword evidence="3 7" id="KW-0418">Kinase</keyword>
<dbReference type="AlphaFoldDB" id="A0A168J3I6"/>
<evidence type="ECO:0000313" key="8">
    <source>
        <dbReference type="Proteomes" id="UP000076967"/>
    </source>
</evidence>
<evidence type="ECO:0000256" key="3">
    <source>
        <dbReference type="ARBA" id="ARBA00022777"/>
    </source>
</evidence>
<dbReference type="InterPro" id="IPR029151">
    <property type="entry name" value="Sensor-like_sf"/>
</dbReference>
<dbReference type="SUPFAM" id="SSF103190">
    <property type="entry name" value="Sensory domain-like"/>
    <property type="match status" value="1"/>
</dbReference>